<accession>A0ABS2DC13</accession>
<dbReference type="Proteomes" id="UP000763641">
    <property type="component" value="Unassembled WGS sequence"/>
</dbReference>
<keyword evidence="7" id="KW-0436">Ligase</keyword>
<keyword evidence="8" id="KW-1185">Reference proteome</keyword>
<protein>
    <submittedName>
        <fullName evidence="7">O-antigen ligase family protein</fullName>
    </submittedName>
</protein>
<keyword evidence="3 5" id="KW-1133">Transmembrane helix</keyword>
<evidence type="ECO:0000313" key="8">
    <source>
        <dbReference type="Proteomes" id="UP000763641"/>
    </source>
</evidence>
<feature type="transmembrane region" description="Helical" evidence="5">
    <location>
        <begin position="374"/>
        <end position="398"/>
    </location>
</feature>
<organism evidence="7 8">
    <name type="scientific">Sphingomonas longa</name>
    <dbReference type="NCBI Taxonomy" id="2778730"/>
    <lineage>
        <taxon>Bacteria</taxon>
        <taxon>Pseudomonadati</taxon>
        <taxon>Pseudomonadota</taxon>
        <taxon>Alphaproteobacteria</taxon>
        <taxon>Sphingomonadales</taxon>
        <taxon>Sphingomonadaceae</taxon>
        <taxon>Sphingomonas</taxon>
    </lineage>
</organism>
<dbReference type="InterPro" id="IPR007016">
    <property type="entry name" value="O-antigen_ligase-rel_domated"/>
</dbReference>
<feature type="domain" description="O-antigen ligase-related" evidence="6">
    <location>
        <begin position="236"/>
        <end position="387"/>
    </location>
</feature>
<dbReference type="EMBL" id="JAFEMC010000008">
    <property type="protein sequence ID" value="MBM6578472.1"/>
    <property type="molecule type" value="Genomic_DNA"/>
</dbReference>
<feature type="transmembrane region" description="Helical" evidence="5">
    <location>
        <begin position="201"/>
        <end position="218"/>
    </location>
</feature>
<feature type="transmembrane region" description="Helical" evidence="5">
    <location>
        <begin position="69"/>
        <end position="87"/>
    </location>
</feature>
<reference evidence="7 8" key="1">
    <citation type="submission" date="2020-12" db="EMBL/GenBank/DDBJ databases">
        <title>Sphingomonas sp.</title>
        <authorList>
            <person name="Kim M.K."/>
        </authorList>
    </citation>
    <scope>NUCLEOTIDE SEQUENCE [LARGE SCALE GENOMIC DNA]</scope>
    <source>
        <strain evidence="7 8">BT552</strain>
    </source>
</reference>
<evidence type="ECO:0000256" key="2">
    <source>
        <dbReference type="ARBA" id="ARBA00022692"/>
    </source>
</evidence>
<dbReference type="PANTHER" id="PTHR37422:SF23">
    <property type="entry name" value="TEICHURONIC ACID BIOSYNTHESIS PROTEIN TUAE"/>
    <property type="match status" value="1"/>
</dbReference>
<name>A0ABS2DC13_9SPHN</name>
<sequence length="470" mass="51144">MPSFASSRNRVVRTSPTFRILTTFLIVVFLGGGASRTDVQSLVFLRPLALLVMAYGLFGIRLDDVRRFPMAFALLGSATLLTVLHLMPLPPALWTAMPGRDLIVEIDRASGIGPLWRPLTMVPAMTRNALYSLTVPVAVLLLAVRLDDRERAMLVPVFILFGIASGLLGLLQIAGNPGGPLFLYAQTTMGTANGLFANRNHGGVLLACMFPLLATYAISRSAARDGQRTLWLASAVAVVLVALVLVVGSRAGLLCTVLAILLSPFLAMDRLATLPKATRRLAMLVYAGGCVGLVLLGLVFVFAARAESLQRLLASDASGDRRLQVWEPVLAMTRQYFPFGSGIGSYIKVFQANEPRDVLTLNYSNHVHNDWLEVVMTAGLPGLLILLFAMATIVVLGWRAWRRGGQTNPLLARTATIVLLLLGLASIGDYPLRVPSMMTFFVIALLWLEARPALERIGHGDERGRRRRPR</sequence>
<feature type="transmembrane region" description="Helical" evidence="5">
    <location>
        <begin position="129"/>
        <end position="146"/>
    </location>
</feature>
<dbReference type="Pfam" id="PF04932">
    <property type="entry name" value="Wzy_C"/>
    <property type="match status" value="1"/>
</dbReference>
<comment type="subcellular location">
    <subcellularLocation>
        <location evidence="1">Membrane</location>
        <topology evidence="1">Multi-pass membrane protein</topology>
    </subcellularLocation>
</comment>
<evidence type="ECO:0000256" key="5">
    <source>
        <dbReference type="SAM" id="Phobius"/>
    </source>
</evidence>
<evidence type="ECO:0000313" key="7">
    <source>
        <dbReference type="EMBL" id="MBM6578472.1"/>
    </source>
</evidence>
<feature type="transmembrane region" description="Helical" evidence="5">
    <location>
        <begin position="230"/>
        <end position="247"/>
    </location>
</feature>
<feature type="transmembrane region" description="Helical" evidence="5">
    <location>
        <begin position="44"/>
        <end position="62"/>
    </location>
</feature>
<keyword evidence="4 5" id="KW-0472">Membrane</keyword>
<dbReference type="PANTHER" id="PTHR37422">
    <property type="entry name" value="TEICHURONIC ACID BIOSYNTHESIS PROTEIN TUAE"/>
    <property type="match status" value="1"/>
</dbReference>
<keyword evidence="2 5" id="KW-0812">Transmembrane</keyword>
<feature type="transmembrane region" description="Helical" evidence="5">
    <location>
        <begin position="410"/>
        <end position="428"/>
    </location>
</feature>
<feature type="transmembrane region" description="Helical" evidence="5">
    <location>
        <begin position="153"/>
        <end position="174"/>
    </location>
</feature>
<feature type="transmembrane region" description="Helical" evidence="5">
    <location>
        <begin position="434"/>
        <end position="450"/>
    </location>
</feature>
<proteinExistence type="predicted"/>
<feature type="transmembrane region" description="Helical" evidence="5">
    <location>
        <begin position="284"/>
        <end position="304"/>
    </location>
</feature>
<evidence type="ECO:0000256" key="1">
    <source>
        <dbReference type="ARBA" id="ARBA00004141"/>
    </source>
</evidence>
<dbReference type="GO" id="GO:0016874">
    <property type="term" value="F:ligase activity"/>
    <property type="evidence" value="ECO:0007669"/>
    <property type="project" value="UniProtKB-KW"/>
</dbReference>
<gene>
    <name evidence="7" type="ORF">ILT43_18990</name>
</gene>
<feature type="transmembrane region" description="Helical" evidence="5">
    <location>
        <begin position="253"/>
        <end position="272"/>
    </location>
</feature>
<comment type="caution">
    <text evidence="7">The sequence shown here is derived from an EMBL/GenBank/DDBJ whole genome shotgun (WGS) entry which is preliminary data.</text>
</comment>
<evidence type="ECO:0000259" key="6">
    <source>
        <dbReference type="Pfam" id="PF04932"/>
    </source>
</evidence>
<dbReference type="InterPro" id="IPR051533">
    <property type="entry name" value="WaaL-like"/>
</dbReference>
<evidence type="ECO:0000256" key="3">
    <source>
        <dbReference type="ARBA" id="ARBA00022989"/>
    </source>
</evidence>
<evidence type="ECO:0000256" key="4">
    <source>
        <dbReference type="ARBA" id="ARBA00023136"/>
    </source>
</evidence>
<dbReference type="RefSeq" id="WP_204200566.1">
    <property type="nucleotide sequence ID" value="NZ_JAFEMC010000008.1"/>
</dbReference>